<reference evidence="1 2" key="1">
    <citation type="journal article" date="2018" name="Front. Plant Sci.">
        <title>Red Clover (Trifolium pratense) and Zigzag Clover (T. medium) - A Picture of Genomic Similarities and Differences.</title>
        <authorList>
            <person name="Dluhosova J."/>
            <person name="Istvanek J."/>
            <person name="Nedelnik J."/>
            <person name="Repkova J."/>
        </authorList>
    </citation>
    <scope>NUCLEOTIDE SEQUENCE [LARGE SCALE GENOMIC DNA]</scope>
    <source>
        <strain evidence="2">cv. 10/8</strain>
        <tissue evidence="1">Leaf</tissue>
    </source>
</reference>
<protein>
    <submittedName>
        <fullName evidence="1">Uncharacterized protein</fullName>
    </submittedName>
</protein>
<evidence type="ECO:0000313" key="2">
    <source>
        <dbReference type="Proteomes" id="UP000265520"/>
    </source>
</evidence>
<comment type="caution">
    <text evidence="1">The sequence shown here is derived from an EMBL/GenBank/DDBJ whole genome shotgun (WGS) entry which is preliminary data.</text>
</comment>
<dbReference type="EMBL" id="LXQA010000195">
    <property type="protein sequence ID" value="MCH79561.1"/>
    <property type="molecule type" value="Genomic_DNA"/>
</dbReference>
<gene>
    <name evidence="1" type="ORF">A2U01_0000312</name>
</gene>
<proteinExistence type="predicted"/>
<dbReference type="Proteomes" id="UP000265520">
    <property type="component" value="Unassembled WGS sequence"/>
</dbReference>
<organism evidence="1 2">
    <name type="scientific">Trifolium medium</name>
    <dbReference type="NCBI Taxonomy" id="97028"/>
    <lineage>
        <taxon>Eukaryota</taxon>
        <taxon>Viridiplantae</taxon>
        <taxon>Streptophyta</taxon>
        <taxon>Embryophyta</taxon>
        <taxon>Tracheophyta</taxon>
        <taxon>Spermatophyta</taxon>
        <taxon>Magnoliopsida</taxon>
        <taxon>eudicotyledons</taxon>
        <taxon>Gunneridae</taxon>
        <taxon>Pentapetalae</taxon>
        <taxon>rosids</taxon>
        <taxon>fabids</taxon>
        <taxon>Fabales</taxon>
        <taxon>Fabaceae</taxon>
        <taxon>Papilionoideae</taxon>
        <taxon>50 kb inversion clade</taxon>
        <taxon>NPAAA clade</taxon>
        <taxon>Hologalegina</taxon>
        <taxon>IRL clade</taxon>
        <taxon>Trifolieae</taxon>
        <taxon>Trifolium</taxon>
    </lineage>
</organism>
<accession>A0A392LX76</accession>
<sequence length="47" mass="5098">VKTLITPALSTSGRYNLSCAGPIRRGEDAMPRCIWFMLGGISWGARS</sequence>
<keyword evidence="2" id="KW-1185">Reference proteome</keyword>
<evidence type="ECO:0000313" key="1">
    <source>
        <dbReference type="EMBL" id="MCH79561.1"/>
    </source>
</evidence>
<feature type="non-terminal residue" evidence="1">
    <location>
        <position position="1"/>
    </location>
</feature>
<dbReference type="AlphaFoldDB" id="A0A392LX76"/>
<name>A0A392LX76_9FABA</name>